<evidence type="ECO:0000256" key="2">
    <source>
        <dbReference type="SAM" id="SignalP"/>
    </source>
</evidence>
<feature type="signal peptide" evidence="2">
    <location>
        <begin position="1"/>
        <end position="24"/>
    </location>
</feature>
<comment type="caution">
    <text evidence="4">The sequence shown here is derived from an EMBL/GenBank/DDBJ whole genome shotgun (WGS) entry which is preliminary data.</text>
</comment>
<organism evidence="4 5">
    <name type="scientific">Rothia dentocariosa</name>
    <dbReference type="NCBI Taxonomy" id="2047"/>
    <lineage>
        <taxon>Bacteria</taxon>
        <taxon>Bacillati</taxon>
        <taxon>Actinomycetota</taxon>
        <taxon>Actinomycetes</taxon>
        <taxon>Micrococcales</taxon>
        <taxon>Micrococcaceae</taxon>
        <taxon>Rothia</taxon>
    </lineage>
</organism>
<evidence type="ECO:0000256" key="1">
    <source>
        <dbReference type="SAM" id="MobiDB-lite"/>
    </source>
</evidence>
<name>A0AAE5KS07_9MICC</name>
<evidence type="ECO:0000259" key="3">
    <source>
        <dbReference type="Pfam" id="PF19843"/>
    </source>
</evidence>
<feature type="chain" id="PRO_5042176882" description="DUF6318 domain-containing protein" evidence="2">
    <location>
        <begin position="25"/>
        <end position="251"/>
    </location>
</feature>
<dbReference type="PROSITE" id="PS51318">
    <property type="entry name" value="TAT"/>
    <property type="match status" value="1"/>
</dbReference>
<keyword evidence="2" id="KW-0732">Signal</keyword>
<feature type="domain" description="DUF6318" evidence="3">
    <location>
        <begin position="87"/>
        <end position="244"/>
    </location>
</feature>
<dbReference type="Pfam" id="PF19843">
    <property type="entry name" value="DUF6318"/>
    <property type="match status" value="1"/>
</dbReference>
<feature type="compositionally biased region" description="Low complexity" evidence="1">
    <location>
        <begin position="35"/>
        <end position="70"/>
    </location>
</feature>
<feature type="region of interest" description="Disordered" evidence="1">
    <location>
        <begin position="35"/>
        <end position="105"/>
    </location>
</feature>
<protein>
    <recommendedName>
        <fullName evidence="3">DUF6318 domain-containing protein</fullName>
    </recommendedName>
</protein>
<sequence length="251" mass="26243">MSPHDVTRRTALGFVGAGSVIALAGCAASVKPVDAAASGSSSSSSSASSSSSSSSASASASSSASSSGSSKNYSGVVKHEKFDKSAGEFEPATREQPAKNVPIPQMDDQAKENSVDGFYANISFISASVQYLLETGDDGPLQKTALSDSDKESFFKDNEGNNVMDAIKLKEMWFGNPTVTITLDTPQPTKSGDSYRWQGKTDISYGEYVAASSGFAEDTPASEQHIKASSMLRGTYTNGSWQINYLVGSSK</sequence>
<dbReference type="AlphaFoldDB" id="A0AAE5KS07"/>
<dbReference type="Proteomes" id="UP000216195">
    <property type="component" value="Unassembled WGS sequence"/>
</dbReference>
<dbReference type="RefSeq" id="WP_095343626.1">
    <property type="nucleotide sequence ID" value="NZ_NCWU01000007.1"/>
</dbReference>
<proteinExistence type="predicted"/>
<evidence type="ECO:0000313" key="4">
    <source>
        <dbReference type="EMBL" id="PAK85411.1"/>
    </source>
</evidence>
<gene>
    <name evidence="4" type="ORF">B8W87_06940</name>
</gene>
<feature type="compositionally biased region" description="Basic and acidic residues" evidence="1">
    <location>
        <begin position="77"/>
        <end position="97"/>
    </location>
</feature>
<accession>A0AAE5KS07</accession>
<reference evidence="4 5" key="1">
    <citation type="submission" date="2017-04" db="EMBL/GenBank/DDBJ databases">
        <title>Kefir bacterial isolates.</title>
        <authorList>
            <person name="Kim Y."/>
            <person name="Blasche S."/>
            <person name="Patil K.R."/>
        </authorList>
    </citation>
    <scope>NUCLEOTIDE SEQUENCE [LARGE SCALE GENOMIC DNA]</scope>
    <source>
        <strain evidence="4 5">OG2-1</strain>
    </source>
</reference>
<evidence type="ECO:0000313" key="5">
    <source>
        <dbReference type="Proteomes" id="UP000216195"/>
    </source>
</evidence>
<dbReference type="InterPro" id="IPR006311">
    <property type="entry name" value="TAT_signal"/>
</dbReference>
<dbReference type="InterPro" id="IPR046281">
    <property type="entry name" value="DUF6318"/>
</dbReference>
<dbReference type="EMBL" id="NCWU01000007">
    <property type="protein sequence ID" value="PAK85411.1"/>
    <property type="molecule type" value="Genomic_DNA"/>
</dbReference>